<reference evidence="3" key="1">
    <citation type="journal article" date="2014" name="Nucleic Acids Res.">
        <title>The evolutionary dynamics of variant antigen genes in Babesia reveal a history of genomic innovation underlying host-parasite interaction.</title>
        <authorList>
            <person name="Jackson A.P."/>
            <person name="Otto T.D."/>
            <person name="Darby A."/>
            <person name="Ramaprasad A."/>
            <person name="Xia D."/>
            <person name="Echaide I.E."/>
            <person name="Farber M."/>
            <person name="Gahlot S."/>
            <person name="Gamble J."/>
            <person name="Gupta D."/>
            <person name="Gupta Y."/>
            <person name="Jackson L."/>
            <person name="Malandrin L."/>
            <person name="Malas T.B."/>
            <person name="Moussa E."/>
            <person name="Nair M."/>
            <person name="Reid A.J."/>
            <person name="Sanders M."/>
            <person name="Sharma J."/>
            <person name="Tracey A."/>
            <person name="Quail M.A."/>
            <person name="Weir W."/>
            <person name="Wastling J.M."/>
            <person name="Hall N."/>
            <person name="Willadsen P."/>
            <person name="Lingelbach K."/>
            <person name="Shiels B."/>
            <person name="Tait A."/>
            <person name="Berriman M."/>
            <person name="Allred D.R."/>
            <person name="Pain A."/>
        </authorList>
    </citation>
    <scope>NUCLEOTIDE SEQUENCE</scope>
    <source>
        <strain evidence="3">1802A</strain>
    </source>
</reference>
<keyword evidence="4" id="KW-1185">Reference proteome</keyword>
<evidence type="ECO:0000313" key="4">
    <source>
        <dbReference type="Proteomes" id="UP001195914"/>
    </source>
</evidence>
<dbReference type="Proteomes" id="UP001195914">
    <property type="component" value="Unassembled WGS sequence"/>
</dbReference>
<gene>
    <name evidence="3" type="ORF">X943_003013</name>
</gene>
<evidence type="ECO:0000256" key="2">
    <source>
        <dbReference type="SAM" id="SignalP"/>
    </source>
</evidence>
<dbReference type="EMBL" id="JAHBMH010000067">
    <property type="protein sequence ID" value="KAK1934067.1"/>
    <property type="molecule type" value="Genomic_DNA"/>
</dbReference>
<feature type="compositionally biased region" description="Polar residues" evidence="1">
    <location>
        <begin position="54"/>
        <end position="69"/>
    </location>
</feature>
<protein>
    <submittedName>
        <fullName evidence="3">Uncharacterized protein</fullName>
    </submittedName>
</protein>
<accession>A0AAD9G917</accession>
<feature type="compositionally biased region" description="Acidic residues" evidence="1">
    <location>
        <begin position="117"/>
        <end position="126"/>
    </location>
</feature>
<comment type="caution">
    <text evidence="3">The sequence shown here is derived from an EMBL/GenBank/DDBJ whole genome shotgun (WGS) entry which is preliminary data.</text>
</comment>
<reference evidence="3" key="2">
    <citation type="submission" date="2021-05" db="EMBL/GenBank/DDBJ databases">
        <authorList>
            <person name="Pain A."/>
        </authorList>
    </citation>
    <scope>NUCLEOTIDE SEQUENCE</scope>
    <source>
        <strain evidence="3">1802A</strain>
    </source>
</reference>
<feature type="signal peptide" evidence="2">
    <location>
        <begin position="1"/>
        <end position="23"/>
    </location>
</feature>
<sequence length="195" mass="20782">MVIPAVAAAWALYAQLWVPVVRGLTHHQFSAPLGSTQPSMTPSYDYVTLPMPSDTVNGPASRLPTNEENALTVGEGTADTNEDVEDLKDLEELSQHPVPDAEIQQEREALQASGDLPAEDPIEEVPEGSGDAEQYNEGVSETAGIFDSASNREENDAVEDGEGGNDPLTNDMKTSMDALSNLPSIDGDSIIKPAY</sequence>
<proteinExistence type="predicted"/>
<feature type="region of interest" description="Disordered" evidence="1">
    <location>
        <begin position="114"/>
        <end position="195"/>
    </location>
</feature>
<dbReference type="AlphaFoldDB" id="A0AAD9G917"/>
<feature type="region of interest" description="Disordered" evidence="1">
    <location>
        <begin position="52"/>
        <end position="81"/>
    </location>
</feature>
<name>A0AAD9G917_BABDI</name>
<keyword evidence="2" id="KW-0732">Signal</keyword>
<evidence type="ECO:0000313" key="3">
    <source>
        <dbReference type="EMBL" id="KAK1934067.1"/>
    </source>
</evidence>
<feature type="chain" id="PRO_5041993326" evidence="2">
    <location>
        <begin position="24"/>
        <end position="195"/>
    </location>
</feature>
<evidence type="ECO:0000256" key="1">
    <source>
        <dbReference type="SAM" id="MobiDB-lite"/>
    </source>
</evidence>
<feature type="compositionally biased region" description="Polar residues" evidence="1">
    <location>
        <begin position="167"/>
        <end position="183"/>
    </location>
</feature>
<organism evidence="3 4">
    <name type="scientific">Babesia divergens</name>
    <dbReference type="NCBI Taxonomy" id="32595"/>
    <lineage>
        <taxon>Eukaryota</taxon>
        <taxon>Sar</taxon>
        <taxon>Alveolata</taxon>
        <taxon>Apicomplexa</taxon>
        <taxon>Aconoidasida</taxon>
        <taxon>Piroplasmida</taxon>
        <taxon>Babesiidae</taxon>
        <taxon>Babesia</taxon>
    </lineage>
</organism>